<dbReference type="GO" id="GO:0022857">
    <property type="term" value="F:transmembrane transporter activity"/>
    <property type="evidence" value="ECO:0007669"/>
    <property type="project" value="InterPro"/>
</dbReference>
<feature type="transmembrane region" description="Helical" evidence="7">
    <location>
        <begin position="282"/>
        <end position="298"/>
    </location>
</feature>
<dbReference type="Pfam" id="PF07690">
    <property type="entry name" value="MFS_1"/>
    <property type="match status" value="1"/>
</dbReference>
<keyword evidence="4 7" id="KW-0812">Transmembrane</keyword>
<dbReference type="Proteomes" id="UP001221217">
    <property type="component" value="Unassembled WGS sequence"/>
</dbReference>
<feature type="transmembrane region" description="Helical" evidence="7">
    <location>
        <begin position="41"/>
        <end position="66"/>
    </location>
</feature>
<feature type="transmembrane region" description="Helical" evidence="7">
    <location>
        <begin position="12"/>
        <end position="35"/>
    </location>
</feature>
<dbReference type="CDD" id="cd06173">
    <property type="entry name" value="MFS_MefA_like"/>
    <property type="match status" value="1"/>
</dbReference>
<keyword evidence="2" id="KW-0813">Transport</keyword>
<feature type="transmembrane region" description="Helical" evidence="7">
    <location>
        <begin position="252"/>
        <end position="275"/>
    </location>
</feature>
<comment type="subcellular location">
    <subcellularLocation>
        <location evidence="1">Cell membrane</location>
        <topology evidence="1">Multi-pass membrane protein</topology>
    </subcellularLocation>
</comment>
<keyword evidence="3" id="KW-1003">Cell membrane</keyword>
<dbReference type="PANTHER" id="PTHR43266">
    <property type="entry name" value="MACROLIDE-EFFLUX PROTEIN"/>
    <property type="match status" value="1"/>
</dbReference>
<feature type="transmembrane region" description="Helical" evidence="7">
    <location>
        <begin position="73"/>
        <end position="91"/>
    </location>
</feature>
<evidence type="ECO:0000256" key="1">
    <source>
        <dbReference type="ARBA" id="ARBA00004651"/>
    </source>
</evidence>
<feature type="transmembrane region" description="Helical" evidence="7">
    <location>
        <begin position="304"/>
        <end position="328"/>
    </location>
</feature>
<protein>
    <submittedName>
        <fullName evidence="8">MFS transporter</fullName>
    </submittedName>
</protein>
<keyword evidence="6 7" id="KW-0472">Membrane</keyword>
<dbReference type="EMBL" id="JAQQAL010000011">
    <property type="protein sequence ID" value="MDC7226047.1"/>
    <property type="molecule type" value="Genomic_DNA"/>
</dbReference>
<dbReference type="GO" id="GO:0005886">
    <property type="term" value="C:plasma membrane"/>
    <property type="evidence" value="ECO:0007669"/>
    <property type="project" value="UniProtKB-SubCell"/>
</dbReference>
<dbReference type="InterPro" id="IPR011701">
    <property type="entry name" value="MFS"/>
</dbReference>
<dbReference type="PANTHER" id="PTHR43266:SF2">
    <property type="entry name" value="MAJOR FACILITATOR SUPERFAMILY (MFS) PROFILE DOMAIN-CONTAINING PROTEIN"/>
    <property type="match status" value="1"/>
</dbReference>
<evidence type="ECO:0000313" key="8">
    <source>
        <dbReference type="EMBL" id="MDC7226047.1"/>
    </source>
</evidence>
<evidence type="ECO:0000256" key="2">
    <source>
        <dbReference type="ARBA" id="ARBA00022448"/>
    </source>
</evidence>
<sequence>MEQKSFTRFIIVWIGQLLSGIGSGMTAFAFGIQVYEQTNSAAGFASILLASFMPSILLGPLGGILADRFDRRVMIIIGDAGAAVSVLFLLLNCLSGRLSLWYILPGVAAGSAFSALQVPAYKASLSDLLSESEYAKAGGLVQLASSARHLLSPVAAGILLSLSGIINILLLDIASFIIAVAAVFALPGKNRRIKTGLTLHLSGALKESRLCLSENSGVKQVVYKLAAVTFFAGCIQVLITPMLLFITDTKTLGIIQSISASGMVAGSIFVSLFGLKIPPLRVLHLGLIAGGASLSLLGTSTNLFFITITFFLFYLTLPFINTSAEVWIRNRITNERQGRIWGIVSFTSQSGYLAAYVTAGFLSDKVFSPLLSENGVLSDSIGRVIGTGPGRGSAFILVLCGLGMIITSLYRSGGVEKGEKNEIKIPV</sequence>
<evidence type="ECO:0000256" key="4">
    <source>
        <dbReference type="ARBA" id="ARBA00022692"/>
    </source>
</evidence>
<evidence type="ECO:0000256" key="6">
    <source>
        <dbReference type="ARBA" id="ARBA00023136"/>
    </source>
</evidence>
<evidence type="ECO:0000256" key="7">
    <source>
        <dbReference type="SAM" id="Phobius"/>
    </source>
</evidence>
<dbReference type="InterPro" id="IPR036259">
    <property type="entry name" value="MFS_trans_sf"/>
</dbReference>
<keyword evidence="5 7" id="KW-1133">Transmembrane helix</keyword>
<feature type="transmembrane region" description="Helical" evidence="7">
    <location>
        <begin position="392"/>
        <end position="410"/>
    </location>
</feature>
<feature type="transmembrane region" description="Helical" evidence="7">
    <location>
        <begin position="158"/>
        <end position="186"/>
    </location>
</feature>
<dbReference type="Gene3D" id="1.20.1250.20">
    <property type="entry name" value="MFS general substrate transporter like domains"/>
    <property type="match status" value="1"/>
</dbReference>
<feature type="transmembrane region" description="Helical" evidence="7">
    <location>
        <begin position="340"/>
        <end position="362"/>
    </location>
</feature>
<dbReference type="AlphaFoldDB" id="A0AAJ1IDW1"/>
<accession>A0AAJ1IDW1</accession>
<gene>
    <name evidence="8" type="ORF">PQJ61_04700</name>
</gene>
<feature type="transmembrane region" description="Helical" evidence="7">
    <location>
        <begin position="225"/>
        <end position="246"/>
    </location>
</feature>
<reference evidence="8 9" key="1">
    <citation type="submission" date="2022-12" db="EMBL/GenBank/DDBJ databases">
        <title>Metagenome assembled genome from gulf of manar.</title>
        <authorList>
            <person name="Kohli P."/>
            <person name="Pk S."/>
            <person name="Venkata Ramana C."/>
            <person name="Sasikala C."/>
        </authorList>
    </citation>
    <scope>NUCLEOTIDE SEQUENCE [LARGE SCALE GENOMIC DNA]</scope>
    <source>
        <strain evidence="8">JB008</strain>
    </source>
</reference>
<organism evidence="8 9">
    <name type="scientific">Candidatus Thalassospirochaeta sargassi</name>
    <dbReference type="NCBI Taxonomy" id="3119039"/>
    <lineage>
        <taxon>Bacteria</taxon>
        <taxon>Pseudomonadati</taxon>
        <taxon>Spirochaetota</taxon>
        <taxon>Spirochaetia</taxon>
        <taxon>Spirochaetales</taxon>
        <taxon>Spirochaetaceae</taxon>
        <taxon>Candidatus Thalassospirochaeta</taxon>
    </lineage>
</organism>
<evidence type="ECO:0000256" key="5">
    <source>
        <dbReference type="ARBA" id="ARBA00022989"/>
    </source>
</evidence>
<dbReference type="SUPFAM" id="SSF103473">
    <property type="entry name" value="MFS general substrate transporter"/>
    <property type="match status" value="1"/>
</dbReference>
<evidence type="ECO:0000313" key="9">
    <source>
        <dbReference type="Proteomes" id="UP001221217"/>
    </source>
</evidence>
<proteinExistence type="predicted"/>
<name>A0AAJ1IDW1_9SPIO</name>
<comment type="caution">
    <text evidence="8">The sequence shown here is derived from an EMBL/GenBank/DDBJ whole genome shotgun (WGS) entry which is preliminary data.</text>
</comment>
<evidence type="ECO:0000256" key="3">
    <source>
        <dbReference type="ARBA" id="ARBA00022475"/>
    </source>
</evidence>